<evidence type="ECO:0000313" key="2">
    <source>
        <dbReference type="EMBL" id="CAL1542824.1"/>
    </source>
</evidence>
<protein>
    <recommendedName>
        <fullName evidence="4">DUF3456 domain-containing protein</fullName>
    </recommendedName>
</protein>
<sequence length="199" mass="22666">MNCKVVIILFLVNFTVMHAQRKKDLNEEELAKLKEQTGIDPNEVSDDAIILSPPKLTEEDEGSKFMPEAYRCDACRSMSYLFVQKFTKAEVKKKGAKLSYVEILETVEELCHDEFKEIGVKNVLGHNRFSGPGLNTAQMSGMVDAGGVWKNRMQKLCEELVGEFEEDGIYAMWDDPEMSFEADLCSSYCRNQRRANTEL</sequence>
<dbReference type="InterPro" id="IPR052682">
    <property type="entry name" value="MZB1"/>
</dbReference>
<comment type="caution">
    <text evidence="2">The sequence shown here is derived from an EMBL/GenBank/DDBJ whole genome shotgun (WGS) entry which is preliminary data.</text>
</comment>
<organism evidence="2 3">
    <name type="scientific">Lymnaea stagnalis</name>
    <name type="common">Great pond snail</name>
    <name type="synonym">Helix stagnalis</name>
    <dbReference type="NCBI Taxonomy" id="6523"/>
    <lineage>
        <taxon>Eukaryota</taxon>
        <taxon>Metazoa</taxon>
        <taxon>Spiralia</taxon>
        <taxon>Lophotrochozoa</taxon>
        <taxon>Mollusca</taxon>
        <taxon>Gastropoda</taxon>
        <taxon>Heterobranchia</taxon>
        <taxon>Euthyneura</taxon>
        <taxon>Panpulmonata</taxon>
        <taxon>Hygrophila</taxon>
        <taxon>Lymnaeoidea</taxon>
        <taxon>Lymnaeidae</taxon>
        <taxon>Lymnaea</taxon>
    </lineage>
</organism>
<feature type="chain" id="PRO_5043898226" description="DUF3456 domain-containing protein" evidence="1">
    <location>
        <begin position="20"/>
        <end position="199"/>
    </location>
</feature>
<proteinExistence type="predicted"/>
<dbReference type="GO" id="GO:0005576">
    <property type="term" value="C:extracellular region"/>
    <property type="evidence" value="ECO:0007669"/>
    <property type="project" value="TreeGrafter"/>
</dbReference>
<dbReference type="PANTHER" id="PTHR15881">
    <property type="entry name" value="MARGINAL ZONE B- AND B1-CELL-SPECIFIC PROTEIN"/>
    <property type="match status" value="1"/>
</dbReference>
<dbReference type="GO" id="GO:0034663">
    <property type="term" value="C:endoplasmic reticulum chaperone complex"/>
    <property type="evidence" value="ECO:0007669"/>
    <property type="project" value="TreeGrafter"/>
</dbReference>
<evidence type="ECO:0008006" key="4">
    <source>
        <dbReference type="Google" id="ProtNLM"/>
    </source>
</evidence>
<dbReference type="Proteomes" id="UP001497497">
    <property type="component" value="Unassembled WGS sequence"/>
</dbReference>
<reference evidence="2 3" key="1">
    <citation type="submission" date="2024-04" db="EMBL/GenBank/DDBJ databases">
        <authorList>
            <consortium name="Genoscope - CEA"/>
            <person name="William W."/>
        </authorList>
    </citation>
    <scope>NUCLEOTIDE SEQUENCE [LARGE SCALE GENOMIC DNA]</scope>
</reference>
<dbReference type="AlphaFoldDB" id="A0AAV2I980"/>
<dbReference type="EMBL" id="CAXITT010000508">
    <property type="protein sequence ID" value="CAL1542824.1"/>
    <property type="molecule type" value="Genomic_DNA"/>
</dbReference>
<keyword evidence="1" id="KW-0732">Signal</keyword>
<name>A0AAV2I980_LYMST</name>
<feature type="signal peptide" evidence="1">
    <location>
        <begin position="1"/>
        <end position="19"/>
    </location>
</feature>
<evidence type="ECO:0000256" key="1">
    <source>
        <dbReference type="SAM" id="SignalP"/>
    </source>
</evidence>
<keyword evidence="3" id="KW-1185">Reference proteome</keyword>
<evidence type="ECO:0000313" key="3">
    <source>
        <dbReference type="Proteomes" id="UP001497497"/>
    </source>
</evidence>
<dbReference type="PANTHER" id="PTHR15881:SF2">
    <property type="entry name" value="MARGINAL ZONE B- AND B1-CELL-SPECIFIC PROTEIN"/>
    <property type="match status" value="1"/>
</dbReference>
<accession>A0AAV2I980</accession>
<gene>
    <name evidence="2" type="ORF">GSLYS_00016358001</name>
</gene>